<keyword evidence="3" id="KW-1185">Reference proteome</keyword>
<evidence type="ECO:0000256" key="1">
    <source>
        <dbReference type="SAM" id="MobiDB-lite"/>
    </source>
</evidence>
<protein>
    <submittedName>
        <fullName evidence="2">Uncharacterized protein</fullName>
    </submittedName>
</protein>
<organism evidence="2 3">
    <name type="scientific">Tanacetum coccineum</name>
    <dbReference type="NCBI Taxonomy" id="301880"/>
    <lineage>
        <taxon>Eukaryota</taxon>
        <taxon>Viridiplantae</taxon>
        <taxon>Streptophyta</taxon>
        <taxon>Embryophyta</taxon>
        <taxon>Tracheophyta</taxon>
        <taxon>Spermatophyta</taxon>
        <taxon>Magnoliopsida</taxon>
        <taxon>eudicotyledons</taxon>
        <taxon>Gunneridae</taxon>
        <taxon>Pentapetalae</taxon>
        <taxon>asterids</taxon>
        <taxon>campanulids</taxon>
        <taxon>Asterales</taxon>
        <taxon>Asteraceae</taxon>
        <taxon>Asteroideae</taxon>
        <taxon>Anthemideae</taxon>
        <taxon>Anthemidinae</taxon>
        <taxon>Tanacetum</taxon>
    </lineage>
</organism>
<evidence type="ECO:0000313" key="3">
    <source>
        <dbReference type="Proteomes" id="UP001151760"/>
    </source>
</evidence>
<reference evidence="2" key="2">
    <citation type="submission" date="2022-01" db="EMBL/GenBank/DDBJ databases">
        <authorList>
            <person name="Yamashiro T."/>
            <person name="Shiraishi A."/>
            <person name="Satake H."/>
            <person name="Nakayama K."/>
        </authorList>
    </citation>
    <scope>NUCLEOTIDE SEQUENCE</scope>
</reference>
<dbReference type="Proteomes" id="UP001151760">
    <property type="component" value="Unassembled WGS sequence"/>
</dbReference>
<accession>A0ABQ5J4Y0</accession>
<comment type="caution">
    <text evidence="2">The sequence shown here is derived from an EMBL/GenBank/DDBJ whole genome shotgun (WGS) entry which is preliminary data.</text>
</comment>
<feature type="compositionally biased region" description="Polar residues" evidence="1">
    <location>
        <begin position="1"/>
        <end position="13"/>
    </location>
</feature>
<feature type="region of interest" description="Disordered" evidence="1">
    <location>
        <begin position="1"/>
        <end position="29"/>
    </location>
</feature>
<proteinExistence type="predicted"/>
<sequence>MEKSRTTITSQQRLGAHRNSHGKQVPRQPSVKNLTFSSWRNNFKKRLSWDLIPKTFIAPPRDVHDVDYLELLDPFHVVDHPESLDRVHV</sequence>
<gene>
    <name evidence="2" type="ORF">Tco_1123410</name>
</gene>
<reference evidence="2" key="1">
    <citation type="journal article" date="2022" name="Int. J. Mol. Sci.">
        <title>Draft Genome of Tanacetum Coccineum: Genomic Comparison of Closely Related Tanacetum-Family Plants.</title>
        <authorList>
            <person name="Yamashiro T."/>
            <person name="Shiraishi A."/>
            <person name="Nakayama K."/>
            <person name="Satake H."/>
        </authorList>
    </citation>
    <scope>NUCLEOTIDE SEQUENCE</scope>
</reference>
<dbReference type="EMBL" id="BQNB010021494">
    <property type="protein sequence ID" value="GJU06980.1"/>
    <property type="molecule type" value="Genomic_DNA"/>
</dbReference>
<name>A0ABQ5J4Y0_9ASTR</name>
<evidence type="ECO:0000313" key="2">
    <source>
        <dbReference type="EMBL" id="GJU06980.1"/>
    </source>
</evidence>